<dbReference type="AlphaFoldDB" id="A0A0C3SCQ4"/>
<gene>
    <name evidence="1" type="ORF">PHLGIDRAFT_156803</name>
</gene>
<sequence length="152" mass="16978">MGAPIGIHRAGMRKRSRDIRWRYMSHQFDRRTSCELYVGCTLASTSAGCCDGSDPLRHASCTAAWASSDPRPSALRRNGCLLRSLIQSASWLLGTDTSLVSGKSLARRAPRRQEQNVRIHGQKQVFEPRTWSRVGVGTRSVRATERPRGRRG</sequence>
<keyword evidence="2" id="KW-1185">Reference proteome</keyword>
<evidence type="ECO:0000313" key="2">
    <source>
        <dbReference type="Proteomes" id="UP000053257"/>
    </source>
</evidence>
<proteinExistence type="predicted"/>
<reference evidence="1 2" key="1">
    <citation type="journal article" date="2014" name="PLoS Genet.">
        <title>Analysis of the Phlebiopsis gigantea genome, transcriptome and secretome provides insight into its pioneer colonization strategies of wood.</title>
        <authorList>
            <person name="Hori C."/>
            <person name="Ishida T."/>
            <person name="Igarashi K."/>
            <person name="Samejima M."/>
            <person name="Suzuki H."/>
            <person name="Master E."/>
            <person name="Ferreira P."/>
            <person name="Ruiz-Duenas F.J."/>
            <person name="Held B."/>
            <person name="Canessa P."/>
            <person name="Larrondo L.F."/>
            <person name="Schmoll M."/>
            <person name="Druzhinina I.S."/>
            <person name="Kubicek C.P."/>
            <person name="Gaskell J.A."/>
            <person name="Kersten P."/>
            <person name="St John F."/>
            <person name="Glasner J."/>
            <person name="Sabat G."/>
            <person name="Splinter BonDurant S."/>
            <person name="Syed K."/>
            <person name="Yadav J."/>
            <person name="Mgbeahuruike A.C."/>
            <person name="Kovalchuk A."/>
            <person name="Asiegbu F.O."/>
            <person name="Lackner G."/>
            <person name="Hoffmeister D."/>
            <person name="Rencoret J."/>
            <person name="Gutierrez A."/>
            <person name="Sun H."/>
            <person name="Lindquist E."/>
            <person name="Barry K."/>
            <person name="Riley R."/>
            <person name="Grigoriev I.V."/>
            <person name="Henrissat B."/>
            <person name="Kues U."/>
            <person name="Berka R.M."/>
            <person name="Martinez A.T."/>
            <person name="Covert S.F."/>
            <person name="Blanchette R.A."/>
            <person name="Cullen D."/>
        </authorList>
    </citation>
    <scope>NUCLEOTIDE SEQUENCE [LARGE SCALE GENOMIC DNA]</scope>
    <source>
        <strain evidence="1 2">11061_1 CR5-6</strain>
    </source>
</reference>
<organism evidence="1 2">
    <name type="scientific">Phlebiopsis gigantea (strain 11061_1 CR5-6)</name>
    <name type="common">White-rot fungus</name>
    <name type="synonym">Peniophora gigantea</name>
    <dbReference type="NCBI Taxonomy" id="745531"/>
    <lineage>
        <taxon>Eukaryota</taxon>
        <taxon>Fungi</taxon>
        <taxon>Dikarya</taxon>
        <taxon>Basidiomycota</taxon>
        <taxon>Agaricomycotina</taxon>
        <taxon>Agaricomycetes</taxon>
        <taxon>Polyporales</taxon>
        <taxon>Phanerochaetaceae</taxon>
        <taxon>Phlebiopsis</taxon>
    </lineage>
</organism>
<protein>
    <submittedName>
        <fullName evidence="1">Uncharacterized protein</fullName>
    </submittedName>
</protein>
<dbReference type="EMBL" id="KN840448">
    <property type="protein sequence ID" value="KIP11127.1"/>
    <property type="molecule type" value="Genomic_DNA"/>
</dbReference>
<dbReference type="HOGENOM" id="CLU_1723038_0_0_1"/>
<name>A0A0C3SCQ4_PHLG1</name>
<accession>A0A0C3SCQ4</accession>
<evidence type="ECO:0000313" key="1">
    <source>
        <dbReference type="EMBL" id="KIP11127.1"/>
    </source>
</evidence>
<dbReference type="Proteomes" id="UP000053257">
    <property type="component" value="Unassembled WGS sequence"/>
</dbReference>